<protein>
    <submittedName>
        <fullName evidence="1">Uncharacterized protein</fullName>
    </submittedName>
</protein>
<organism evidence="1 2">
    <name type="scientific">Dermacentor silvarum</name>
    <name type="common">Tick</name>
    <dbReference type="NCBI Taxonomy" id="543639"/>
    <lineage>
        <taxon>Eukaryota</taxon>
        <taxon>Metazoa</taxon>
        <taxon>Ecdysozoa</taxon>
        <taxon>Arthropoda</taxon>
        <taxon>Chelicerata</taxon>
        <taxon>Arachnida</taxon>
        <taxon>Acari</taxon>
        <taxon>Parasitiformes</taxon>
        <taxon>Ixodida</taxon>
        <taxon>Ixodoidea</taxon>
        <taxon>Ixodidae</taxon>
        <taxon>Rhipicephalinae</taxon>
        <taxon>Dermacentor</taxon>
    </lineage>
</organism>
<name>A0ACB8C2H6_DERSI</name>
<accession>A0ACB8C2H6</accession>
<dbReference type="EMBL" id="CM023478">
    <property type="protein sequence ID" value="KAH7933020.1"/>
    <property type="molecule type" value="Genomic_DNA"/>
</dbReference>
<keyword evidence="2" id="KW-1185">Reference proteome</keyword>
<proteinExistence type="predicted"/>
<comment type="caution">
    <text evidence="1">The sequence shown here is derived from an EMBL/GenBank/DDBJ whole genome shotgun (WGS) entry which is preliminary data.</text>
</comment>
<sequence length="112" mass="12826">MSPGVYLKKSESSVALHALIRLHKGVIDNFLKWPYHHDVKLSFVQSSVNEKREFLNRTRRSLEHFARPTESCNTPCYYVNASLCLEDLERGSGGYAKCDQLWVKCKLLPPTA</sequence>
<dbReference type="Proteomes" id="UP000821865">
    <property type="component" value="Chromosome 9"/>
</dbReference>
<reference evidence="1" key="1">
    <citation type="submission" date="2020-05" db="EMBL/GenBank/DDBJ databases">
        <title>Large-scale comparative analyses of tick genomes elucidate their genetic diversity and vector capacities.</title>
        <authorList>
            <person name="Jia N."/>
            <person name="Wang J."/>
            <person name="Shi W."/>
            <person name="Du L."/>
            <person name="Sun Y."/>
            <person name="Zhan W."/>
            <person name="Jiang J."/>
            <person name="Wang Q."/>
            <person name="Zhang B."/>
            <person name="Ji P."/>
            <person name="Sakyi L.B."/>
            <person name="Cui X."/>
            <person name="Yuan T."/>
            <person name="Jiang B."/>
            <person name="Yang W."/>
            <person name="Lam T.T.-Y."/>
            <person name="Chang Q."/>
            <person name="Ding S."/>
            <person name="Wang X."/>
            <person name="Zhu J."/>
            <person name="Ruan X."/>
            <person name="Zhao L."/>
            <person name="Wei J."/>
            <person name="Que T."/>
            <person name="Du C."/>
            <person name="Cheng J."/>
            <person name="Dai P."/>
            <person name="Han X."/>
            <person name="Huang E."/>
            <person name="Gao Y."/>
            <person name="Liu J."/>
            <person name="Shao H."/>
            <person name="Ye R."/>
            <person name="Li L."/>
            <person name="Wei W."/>
            <person name="Wang X."/>
            <person name="Wang C."/>
            <person name="Yang T."/>
            <person name="Huo Q."/>
            <person name="Li W."/>
            <person name="Guo W."/>
            <person name="Chen H."/>
            <person name="Zhou L."/>
            <person name="Ni X."/>
            <person name="Tian J."/>
            <person name="Zhou Y."/>
            <person name="Sheng Y."/>
            <person name="Liu T."/>
            <person name="Pan Y."/>
            <person name="Xia L."/>
            <person name="Li J."/>
            <person name="Zhao F."/>
            <person name="Cao W."/>
        </authorList>
    </citation>
    <scope>NUCLEOTIDE SEQUENCE</scope>
    <source>
        <strain evidence="1">Dsil-2018</strain>
    </source>
</reference>
<evidence type="ECO:0000313" key="1">
    <source>
        <dbReference type="EMBL" id="KAH7933020.1"/>
    </source>
</evidence>
<evidence type="ECO:0000313" key="2">
    <source>
        <dbReference type="Proteomes" id="UP000821865"/>
    </source>
</evidence>
<gene>
    <name evidence="1" type="ORF">HPB49_006842</name>
</gene>